<feature type="signal peptide" evidence="1">
    <location>
        <begin position="1"/>
        <end position="27"/>
    </location>
</feature>
<proteinExistence type="predicted"/>
<name>A0A1M5KZI3_9BRAD</name>
<dbReference type="AlphaFoldDB" id="A0A1M5KZI3"/>
<keyword evidence="1" id="KW-0732">Signal</keyword>
<sequence>MKNLRTLSAAVALAAILPLVTPGASLAAGRGPGSCTTPAGDAVADDGPAMNAGQLMAGVGQCQRLGSWHLHYSPVPDAALQNPYYDEER</sequence>
<organism evidence="2 3">
    <name type="scientific">Bradyrhizobium erythrophlei</name>
    <dbReference type="NCBI Taxonomy" id="1437360"/>
    <lineage>
        <taxon>Bacteria</taxon>
        <taxon>Pseudomonadati</taxon>
        <taxon>Pseudomonadota</taxon>
        <taxon>Alphaproteobacteria</taxon>
        <taxon>Hyphomicrobiales</taxon>
        <taxon>Nitrobacteraceae</taxon>
        <taxon>Bradyrhizobium</taxon>
    </lineage>
</organism>
<reference evidence="2 3" key="1">
    <citation type="submission" date="2016-11" db="EMBL/GenBank/DDBJ databases">
        <authorList>
            <person name="Jaros S."/>
            <person name="Januszkiewicz K."/>
            <person name="Wedrychowicz H."/>
        </authorList>
    </citation>
    <scope>NUCLEOTIDE SEQUENCE [LARGE SCALE GENOMIC DNA]</scope>
    <source>
        <strain evidence="2 3">GAS242</strain>
    </source>
</reference>
<dbReference type="OrthoDB" id="8241379at2"/>
<protein>
    <submittedName>
        <fullName evidence="2">Uncharacterized protein</fullName>
    </submittedName>
</protein>
<evidence type="ECO:0000313" key="2">
    <source>
        <dbReference type="EMBL" id="SHG57909.1"/>
    </source>
</evidence>
<accession>A0A1M5KZI3</accession>
<gene>
    <name evidence="2" type="ORF">SAMN05444169_3152</name>
</gene>
<dbReference type="Proteomes" id="UP000190675">
    <property type="component" value="Chromosome I"/>
</dbReference>
<evidence type="ECO:0000313" key="3">
    <source>
        <dbReference type="Proteomes" id="UP000190675"/>
    </source>
</evidence>
<evidence type="ECO:0000256" key="1">
    <source>
        <dbReference type="SAM" id="SignalP"/>
    </source>
</evidence>
<dbReference type="RefSeq" id="WP_079566743.1">
    <property type="nucleotide sequence ID" value="NZ_LT670818.1"/>
</dbReference>
<dbReference type="EMBL" id="LT670818">
    <property type="protein sequence ID" value="SHG57909.1"/>
    <property type="molecule type" value="Genomic_DNA"/>
</dbReference>
<feature type="chain" id="PRO_5012928838" evidence="1">
    <location>
        <begin position="28"/>
        <end position="89"/>
    </location>
</feature>